<evidence type="ECO:0000256" key="5">
    <source>
        <dbReference type="ARBA" id="ARBA00022552"/>
    </source>
</evidence>
<dbReference type="InterPro" id="IPR057644">
    <property type="entry name" value="Beta-prop_WDR75_2nd"/>
</dbReference>
<dbReference type="GO" id="GO:0016020">
    <property type="term" value="C:membrane"/>
    <property type="evidence" value="ECO:0007669"/>
    <property type="project" value="UniProtKB-SubCell"/>
</dbReference>
<dbReference type="PROSITE" id="PS50082">
    <property type="entry name" value="WD_REPEATS_2"/>
    <property type="match status" value="1"/>
</dbReference>
<sequence>MDVSDEGVGKSLTDFTTKQNGEGPHPRQEEKSSHKKGKGKTDVASTYFNEKIDIPQNTIAMGTTYCNRTGPADAAAFRKTGRGDGAPPGGGVLSPVSSLSTRVAVDHGGDRHHWLRYTRSHRHLHRLLPPLRRQSRQVDRRNKEEVHEANKYFFIEAGIALFISFLINVFVVSVFAEGFYGRTAVEVYNNCLAQSNPHADVFNTTDLDVDIYRGGVFLGCQFGLPAMYVWAVGILAAGQSSTMTGTYTGQFVMEGFLNLRWKRWQRVLLTRSIAIAPTISLAVFQGINDLTTMNDLLNVVMSLQLPFALIPILTFTSAPEVMADYRNGRIMKTIISILAVTVIAINMYFVAVYIQEVPSLWYIYFIVAIVIALYFTFIIYLALFCLHAMGVKLLSCGLDGIINQWDFSDGVLLKSHDLHMPLHALLNMDKVSNTVTVVAHRPLDGSYNILRQKLHPGRSSKAAVNDKRDVHRKAEILISSCQHDHRTVSFGCGGDCIAAVNGNKLFVYSLRKRFHKKHHGDKSNPFTCIACHPTEHCLATGHKNGMITLWWNILSKSKVVTSSRHWHSLPVQTLSFTEEGSYFLSGGHECVLVKWHTNMEQRDFLPRLGAPLCNIACSPDGMFYATSHTDNAIFHINFAIRGLARAHLGADVSKCDLPLGLIFDPRSKALVTNGRPGHLQFYCLRTDTQLFHLDIVGQNYISPDKLEVQVPVTEVEQAAFDDKGSWLLTFERWDDGVMTPEYRLKFWFYNREKQNYQLSTTIESPHKKRVVSVQFRPQSPSEGHMAVTSSEDGTFKLWRLVNKPQINKTMELWTCDSVGFYRDHPAGVARFSEDGSILAVAFGATLTLWDPDVNVLKAVVSDPGHSEVIRFVEFGGKSSPHLVVTATAKHYDSVEPHFIISVVACSSRSWVLVTDGDIMAVVSSGGDLFVFRPSSWKPVYSHTHLMATPIISSIFIPVASTRETGLQQDDGPLSWQNKSRLFLLDNQQHLLTLEYSSTLEGEKQSPQTKVQLEQVLPETPFSTLLSSAKLQKDHSSPANKTSGKAWQPASSVVERILQTSAHNLPHMRALCSEFIESLLQANSYEPSSQKTEESMEVEDE</sequence>
<evidence type="ECO:0000313" key="18">
    <source>
        <dbReference type="Proteomes" id="UP000245119"/>
    </source>
</evidence>
<feature type="region of interest" description="Disordered" evidence="14">
    <location>
        <begin position="76"/>
        <end position="95"/>
    </location>
</feature>
<feature type="compositionally biased region" description="Gly residues" evidence="14">
    <location>
        <begin position="83"/>
        <end position="92"/>
    </location>
</feature>
<dbReference type="STRING" id="400727.A0A2T7P830"/>
<organism evidence="17 18">
    <name type="scientific">Pomacea canaliculata</name>
    <name type="common">Golden apple snail</name>
    <dbReference type="NCBI Taxonomy" id="400727"/>
    <lineage>
        <taxon>Eukaryota</taxon>
        <taxon>Metazoa</taxon>
        <taxon>Spiralia</taxon>
        <taxon>Lophotrochozoa</taxon>
        <taxon>Mollusca</taxon>
        <taxon>Gastropoda</taxon>
        <taxon>Caenogastropoda</taxon>
        <taxon>Architaenioglossa</taxon>
        <taxon>Ampullarioidea</taxon>
        <taxon>Ampullariidae</taxon>
        <taxon>Pomacea</taxon>
    </lineage>
</organism>
<evidence type="ECO:0000256" key="1">
    <source>
        <dbReference type="ARBA" id="ARBA00004141"/>
    </source>
</evidence>
<gene>
    <name evidence="17" type="ORF">C0Q70_08839</name>
</gene>
<feature type="region of interest" description="Disordered" evidence="14">
    <location>
        <begin position="1"/>
        <end position="42"/>
    </location>
</feature>
<evidence type="ECO:0000313" key="17">
    <source>
        <dbReference type="EMBL" id="PVD29585.1"/>
    </source>
</evidence>
<dbReference type="EMBL" id="PZQS01000005">
    <property type="protein sequence ID" value="PVD29585.1"/>
    <property type="molecule type" value="Genomic_DNA"/>
</dbReference>
<dbReference type="PANTHER" id="PTHR44215:SF1">
    <property type="entry name" value="WD REPEAT-CONTAINING PROTEIN 75"/>
    <property type="match status" value="1"/>
</dbReference>
<evidence type="ECO:0000256" key="15">
    <source>
        <dbReference type="SAM" id="Phobius"/>
    </source>
</evidence>
<dbReference type="Pfam" id="PF23869">
    <property type="entry name" value="Beta-prop_WDR75_1st"/>
    <property type="match status" value="1"/>
</dbReference>
<comment type="similarity">
    <text evidence="3">Belongs to the NRAMP family.</text>
</comment>
<keyword evidence="5" id="KW-0698">rRNA processing</keyword>
<evidence type="ECO:0000256" key="7">
    <source>
        <dbReference type="ARBA" id="ARBA00022692"/>
    </source>
</evidence>
<feature type="transmembrane region" description="Helical" evidence="15">
    <location>
        <begin position="330"/>
        <end position="354"/>
    </location>
</feature>
<dbReference type="GO" id="GO:0003723">
    <property type="term" value="F:RNA binding"/>
    <property type="evidence" value="ECO:0007669"/>
    <property type="project" value="InterPro"/>
</dbReference>
<dbReference type="OrthoDB" id="409173at2759"/>
<dbReference type="InterPro" id="IPR001046">
    <property type="entry name" value="NRAMP_fam"/>
</dbReference>
<dbReference type="InterPro" id="IPR053826">
    <property type="entry name" value="WDR75"/>
</dbReference>
<dbReference type="AlphaFoldDB" id="A0A2T7P830"/>
<keyword evidence="6 13" id="KW-0853">WD repeat</keyword>
<keyword evidence="4" id="KW-0690">Ribosome biogenesis</keyword>
<feature type="transmembrane region" description="Helical" evidence="15">
    <location>
        <begin position="360"/>
        <end position="386"/>
    </location>
</feature>
<dbReference type="InterPro" id="IPR015943">
    <property type="entry name" value="WD40/YVTN_repeat-like_dom_sf"/>
</dbReference>
<accession>A0A2T7P830</accession>
<feature type="compositionally biased region" description="Polar residues" evidence="14">
    <location>
        <begin position="1036"/>
        <end position="1047"/>
    </location>
</feature>
<dbReference type="InterPro" id="IPR036322">
    <property type="entry name" value="WD40_repeat_dom_sf"/>
</dbReference>
<feature type="region of interest" description="Disordered" evidence="14">
    <location>
        <begin position="1028"/>
        <end position="1047"/>
    </location>
</feature>
<dbReference type="Pfam" id="PF01566">
    <property type="entry name" value="Nramp"/>
    <property type="match status" value="1"/>
</dbReference>
<dbReference type="PRINTS" id="PR00447">
    <property type="entry name" value="NATRESASSCMP"/>
</dbReference>
<keyword evidence="8" id="KW-0677">Repeat</keyword>
<dbReference type="GO" id="GO:0046873">
    <property type="term" value="F:metal ion transmembrane transporter activity"/>
    <property type="evidence" value="ECO:0007669"/>
    <property type="project" value="InterPro"/>
</dbReference>
<dbReference type="Pfam" id="PF23769">
    <property type="entry name" value="Beta-prop_WDR75_2nd"/>
    <property type="match status" value="1"/>
</dbReference>
<dbReference type="GO" id="GO:0032040">
    <property type="term" value="C:small-subunit processome"/>
    <property type="evidence" value="ECO:0007669"/>
    <property type="project" value="InterPro"/>
</dbReference>
<dbReference type="InterPro" id="IPR001680">
    <property type="entry name" value="WD40_rpt"/>
</dbReference>
<dbReference type="SMART" id="SM00320">
    <property type="entry name" value="WD40"/>
    <property type="match status" value="5"/>
</dbReference>
<dbReference type="PANTHER" id="PTHR44215">
    <property type="entry name" value="WD REPEAT-CONTAINING PROTEIN 75"/>
    <property type="match status" value="1"/>
</dbReference>
<dbReference type="GO" id="GO:0045943">
    <property type="term" value="P:positive regulation of transcription by RNA polymerase I"/>
    <property type="evidence" value="ECO:0007669"/>
    <property type="project" value="InterPro"/>
</dbReference>
<comment type="caution">
    <text evidence="17">The sequence shown here is derived from an EMBL/GenBank/DDBJ whole genome shotgun (WGS) entry which is preliminary data.</text>
</comment>
<evidence type="ECO:0000256" key="6">
    <source>
        <dbReference type="ARBA" id="ARBA00022574"/>
    </source>
</evidence>
<keyword evidence="18" id="KW-1185">Reference proteome</keyword>
<evidence type="ECO:0000256" key="13">
    <source>
        <dbReference type="PROSITE-ProRule" id="PRU00221"/>
    </source>
</evidence>
<dbReference type="SUPFAM" id="SSF50998">
    <property type="entry name" value="Quinoprotein alcohol dehydrogenase-like"/>
    <property type="match status" value="1"/>
</dbReference>
<evidence type="ECO:0000256" key="8">
    <source>
        <dbReference type="ARBA" id="ARBA00022737"/>
    </source>
</evidence>
<dbReference type="InterPro" id="IPR011047">
    <property type="entry name" value="Quinoprotein_ADH-like_sf"/>
</dbReference>
<keyword evidence="9 15" id="KW-1133">Transmembrane helix</keyword>
<evidence type="ECO:0000256" key="2">
    <source>
        <dbReference type="ARBA" id="ARBA00004604"/>
    </source>
</evidence>
<evidence type="ECO:0000256" key="9">
    <source>
        <dbReference type="ARBA" id="ARBA00022989"/>
    </source>
</evidence>
<feature type="transmembrane region" description="Helical" evidence="15">
    <location>
        <begin position="152"/>
        <end position="176"/>
    </location>
</feature>
<dbReference type="SUPFAM" id="SSF50978">
    <property type="entry name" value="WD40 repeat-like"/>
    <property type="match status" value="1"/>
</dbReference>
<evidence type="ECO:0000256" key="11">
    <source>
        <dbReference type="ARBA" id="ARBA00023163"/>
    </source>
</evidence>
<keyword evidence="11" id="KW-0804">Transcription</keyword>
<evidence type="ECO:0000256" key="4">
    <source>
        <dbReference type="ARBA" id="ARBA00022517"/>
    </source>
</evidence>
<name>A0A2T7P830_POMCA</name>
<dbReference type="Proteomes" id="UP000245119">
    <property type="component" value="Linkage Group LG5"/>
</dbReference>
<keyword evidence="10 15" id="KW-0472">Membrane</keyword>
<dbReference type="Gene3D" id="2.130.10.10">
    <property type="entry name" value="YVTN repeat-like/Quinoprotein amine dehydrogenase"/>
    <property type="match status" value="2"/>
</dbReference>
<proteinExistence type="inferred from homology"/>
<dbReference type="GO" id="GO:2000234">
    <property type="term" value="P:positive regulation of rRNA processing"/>
    <property type="evidence" value="ECO:0007669"/>
    <property type="project" value="TreeGrafter"/>
</dbReference>
<feature type="repeat" description="WD" evidence="13">
    <location>
        <begin position="763"/>
        <end position="808"/>
    </location>
</feature>
<evidence type="ECO:0000256" key="10">
    <source>
        <dbReference type="ARBA" id="ARBA00023136"/>
    </source>
</evidence>
<keyword evidence="7 15" id="KW-0812">Transmembrane</keyword>
<evidence type="ECO:0000256" key="3">
    <source>
        <dbReference type="ARBA" id="ARBA00006670"/>
    </source>
</evidence>
<comment type="subcellular location">
    <subcellularLocation>
        <location evidence="1">Membrane</location>
        <topology evidence="1">Multi-pass membrane protein</topology>
    </subcellularLocation>
    <subcellularLocation>
        <location evidence="2">Nucleus</location>
        <location evidence="2">Nucleolus</location>
    </subcellularLocation>
</comment>
<evidence type="ECO:0000256" key="14">
    <source>
        <dbReference type="SAM" id="MobiDB-lite"/>
    </source>
</evidence>
<evidence type="ECO:0000256" key="12">
    <source>
        <dbReference type="ARBA" id="ARBA00023242"/>
    </source>
</evidence>
<reference evidence="17 18" key="1">
    <citation type="submission" date="2018-04" db="EMBL/GenBank/DDBJ databases">
        <title>The genome of golden apple snail Pomacea canaliculata provides insight into stress tolerance and invasive adaptation.</title>
        <authorList>
            <person name="Liu C."/>
            <person name="Liu B."/>
            <person name="Ren Y."/>
            <person name="Zhang Y."/>
            <person name="Wang H."/>
            <person name="Li S."/>
            <person name="Jiang F."/>
            <person name="Yin L."/>
            <person name="Zhang G."/>
            <person name="Qian W."/>
            <person name="Fan W."/>
        </authorList>
    </citation>
    <scope>NUCLEOTIDE SEQUENCE [LARGE SCALE GENOMIC DNA]</scope>
    <source>
        <strain evidence="17">SZHN2017</strain>
        <tissue evidence="17">Muscle</tissue>
    </source>
</reference>
<feature type="domain" description="WD repeat-containing protein 75 second beta-propeller" evidence="16">
    <location>
        <begin position="661"/>
        <end position="988"/>
    </location>
</feature>
<evidence type="ECO:0000259" key="16">
    <source>
        <dbReference type="Pfam" id="PF23769"/>
    </source>
</evidence>
<keyword evidence="12" id="KW-0539">Nucleus</keyword>
<feature type="transmembrane region" description="Helical" evidence="15">
    <location>
        <begin position="299"/>
        <end position="318"/>
    </location>
</feature>
<dbReference type="GO" id="GO:0006364">
    <property type="term" value="P:rRNA processing"/>
    <property type="evidence" value="ECO:0007669"/>
    <property type="project" value="UniProtKB-KW"/>
</dbReference>
<protein>
    <recommendedName>
        <fullName evidence="16">WD repeat-containing protein 75 second beta-propeller domain-containing protein</fullName>
    </recommendedName>
</protein>
<feature type="transmembrane region" description="Helical" evidence="15">
    <location>
        <begin position="268"/>
        <end position="287"/>
    </location>
</feature>